<dbReference type="InterPro" id="IPR027383">
    <property type="entry name" value="Znf_put"/>
</dbReference>
<evidence type="ECO:0000259" key="1">
    <source>
        <dbReference type="Pfam" id="PF13490"/>
    </source>
</evidence>
<gene>
    <name evidence="2" type="ORF">DCF82_03505</name>
</gene>
<dbReference type="Pfam" id="PF13490">
    <property type="entry name" value="zf-HC2"/>
    <property type="match status" value="1"/>
</dbReference>
<dbReference type="Proteomes" id="UP000261325">
    <property type="component" value="Unassembled WGS sequence"/>
</dbReference>
<dbReference type="InterPro" id="IPR041916">
    <property type="entry name" value="Anti_sigma_zinc_sf"/>
</dbReference>
<feature type="domain" description="Putative zinc-finger" evidence="1">
    <location>
        <begin position="22"/>
        <end position="54"/>
    </location>
</feature>
<comment type="caution">
    <text evidence="2">The sequence shown here is derived from an EMBL/GenBank/DDBJ whole genome shotgun (WGS) entry which is preliminary data.</text>
</comment>
<protein>
    <recommendedName>
        <fullName evidence="1">Putative zinc-finger domain-containing protein</fullName>
    </recommendedName>
</protein>
<dbReference type="Gene3D" id="1.10.10.1320">
    <property type="entry name" value="Anti-sigma factor, zinc-finger domain"/>
    <property type="match status" value="1"/>
</dbReference>
<name>A0A350RT77_MARNT</name>
<dbReference type="AlphaFoldDB" id="A0A350RT77"/>
<dbReference type="EMBL" id="DLYI01000040">
    <property type="protein sequence ID" value="HAC26879.1"/>
    <property type="molecule type" value="Genomic_DNA"/>
</dbReference>
<evidence type="ECO:0000313" key="2">
    <source>
        <dbReference type="EMBL" id="HAC26879.1"/>
    </source>
</evidence>
<evidence type="ECO:0000313" key="3">
    <source>
        <dbReference type="Proteomes" id="UP000261325"/>
    </source>
</evidence>
<organism evidence="2 3">
    <name type="scientific">Marinobacter nauticus</name>
    <name type="common">Marinobacter hydrocarbonoclasticus</name>
    <name type="synonym">Marinobacter aquaeolei</name>
    <dbReference type="NCBI Taxonomy" id="2743"/>
    <lineage>
        <taxon>Bacteria</taxon>
        <taxon>Pseudomonadati</taxon>
        <taxon>Pseudomonadota</taxon>
        <taxon>Gammaproteobacteria</taxon>
        <taxon>Pseudomonadales</taxon>
        <taxon>Marinobacteraceae</taxon>
        <taxon>Marinobacter</taxon>
    </lineage>
</organism>
<sequence length="281" mass="30747">MSDKPSITPSSESHQWSDLHHQIQDWLAGYADGELDEHHITLVEAHLAGCEACRHDAERQRMLSERLQEIPAPRLSPAFAKRLDDTLASVQTSDRRPVGQKPLEGLKHWLTRLSPSAVIGGGGWAVAMVLAAMLLVPSLTPEDPNQMAVASQIPMVNDVLADYQRVVGNDLRTPSDDADLSPPMQWANGRVLARWTTRVGGEPAEAYAVRLGNSLIVQYQISERVFFRNPDVRQAVARAGDFRTRDNELEVIGLPMRASGLLVVAPSGNVPPIDKSAMSAS</sequence>
<accession>A0A350RT77</accession>
<reference evidence="2 3" key="1">
    <citation type="journal article" date="2018" name="Nat. Biotechnol.">
        <title>A standardized bacterial taxonomy based on genome phylogeny substantially revises the tree of life.</title>
        <authorList>
            <person name="Parks D.H."/>
            <person name="Chuvochina M."/>
            <person name="Waite D.W."/>
            <person name="Rinke C."/>
            <person name="Skarshewski A."/>
            <person name="Chaumeil P.A."/>
            <person name="Hugenholtz P."/>
        </authorList>
    </citation>
    <scope>NUCLEOTIDE SEQUENCE [LARGE SCALE GENOMIC DNA]</scope>
    <source>
        <strain evidence="2">UBA9049</strain>
    </source>
</reference>
<proteinExistence type="predicted"/>